<sequence>MKKNISINLQGIIFHIEEDGYEQLSRYLASIRSYFSNYEGHEEIVADIELRIAEIFSARLSPGKQVISLEDVQYLIARMGNVTEFEIEEPVEEEIPNYSTSGGAAGAAGAAGAYTIPGTKKLYRDVNRKVISGVCAGLANYLNIDVVWIRLFFILFLVLGVLSAGVSAAAAVILYIVLWIAMPESNELPDTDVKKLFRDPEDKKLGGVASGLAKYFGVDVAVVRILFLVSVFLGGFGLLLYIVLWIAVPEAVTLTERMQMQGSPVTLAGIEHTLKENLNMKDRDGNESALAKIILLPIRIISQVFNWAGRALGPILGFLVALVRVAAGIFLLLVSVGLTVGLFSAFFASMGWLDNSDMIQMGPFSSSIWLGGFPRFGLVAGLIVGLIPLLFLIMLAIGLLSKRFYMRPTIGWSLFGVWLAALIIMIASIISFSSNFQRSGEITTTQTIPAAGITELDAYDLNTDFNNLYIDVREHNGANIEVIQQIEAKGRTEEEAKQNARMITYRVVKQDSTLRFDDSYEFKEGASFRDQDLTIILKLPKDKPFRLTREFVYLLPSATFDQEYGYDKIVRNTWKVKGDMLECITCANDTLDTETPEMLMDSDQETEVGGNNESVLLDMNEYDNYSKAFDYTGFNKVSVSGPYHVQLKQGNSYKVTVRGSEKEIRRMEVRENGGELIVESENNVINLFNDDEPVLIQITVPDLERLELTGAIKADVIGINTNELDLILAGATKAAVNVRARTIRADIAGASDTRFTGTTERLELEAAGACKIDADQLRASDVIVEATGATKADVYATKSLRADASGASRITYKGNPGSTQIDANGASKVSRQ</sequence>
<feature type="domain" description="Putative auto-transporter adhesin head GIN" evidence="9">
    <location>
        <begin position="634"/>
        <end position="816"/>
    </location>
</feature>
<evidence type="ECO:0000256" key="2">
    <source>
        <dbReference type="ARBA" id="ARBA00022475"/>
    </source>
</evidence>
<dbReference type="Pfam" id="PF04024">
    <property type="entry name" value="PspC"/>
    <property type="match status" value="2"/>
</dbReference>
<dbReference type="Pfam" id="PF22744">
    <property type="entry name" value="Toast-rack_PspC-Cterm"/>
    <property type="match status" value="1"/>
</dbReference>
<keyword evidence="4 7" id="KW-1133">Transmembrane helix</keyword>
<evidence type="ECO:0000259" key="11">
    <source>
        <dbReference type="Pfam" id="PF22744"/>
    </source>
</evidence>
<evidence type="ECO:0000256" key="6">
    <source>
        <dbReference type="SAM" id="MobiDB-lite"/>
    </source>
</evidence>
<dbReference type="EMBL" id="JAAEAA010000036">
    <property type="protein sequence ID" value="NDK57717.1"/>
    <property type="molecule type" value="Genomic_DNA"/>
</dbReference>
<evidence type="ECO:0000313" key="13">
    <source>
        <dbReference type="Proteomes" id="UP000478546"/>
    </source>
</evidence>
<accession>A0A6B2HA56</accession>
<evidence type="ECO:0000256" key="3">
    <source>
        <dbReference type="ARBA" id="ARBA00022692"/>
    </source>
</evidence>
<evidence type="ECO:0000256" key="1">
    <source>
        <dbReference type="ARBA" id="ARBA00004162"/>
    </source>
</evidence>
<dbReference type="PANTHER" id="PTHR33885">
    <property type="entry name" value="PHAGE SHOCK PROTEIN C"/>
    <property type="match status" value="1"/>
</dbReference>
<keyword evidence="3 7" id="KW-0812">Transmembrane</keyword>
<evidence type="ECO:0000256" key="4">
    <source>
        <dbReference type="ARBA" id="ARBA00022989"/>
    </source>
</evidence>
<dbReference type="GO" id="GO:0005886">
    <property type="term" value="C:plasma membrane"/>
    <property type="evidence" value="ECO:0007669"/>
    <property type="project" value="UniProtKB-SubCell"/>
</dbReference>
<feature type="transmembrane region" description="Helical" evidence="7">
    <location>
        <begin position="315"/>
        <end position="348"/>
    </location>
</feature>
<feature type="domain" description="PspC-related ToastRack" evidence="11">
    <location>
        <begin position="465"/>
        <end position="588"/>
    </location>
</feature>
<dbReference type="InterPro" id="IPR007168">
    <property type="entry name" value="Phageshock_PspC_N"/>
</dbReference>
<comment type="caution">
    <text evidence="12">The sequence shown here is derived from an EMBL/GenBank/DDBJ whole genome shotgun (WGS) entry which is preliminary data.</text>
</comment>
<dbReference type="InterPro" id="IPR052027">
    <property type="entry name" value="PspC"/>
</dbReference>
<evidence type="ECO:0000256" key="7">
    <source>
        <dbReference type="SAM" id="Phobius"/>
    </source>
</evidence>
<dbReference type="Pfam" id="PF22571">
    <property type="entry name" value="LiaI-LiaF-TM_PspC"/>
    <property type="match status" value="1"/>
</dbReference>
<feature type="region of interest" description="Disordered" evidence="6">
    <location>
        <begin position="808"/>
        <end position="832"/>
    </location>
</feature>
<dbReference type="InterPro" id="IPR021255">
    <property type="entry name" value="DUF2807"/>
</dbReference>
<dbReference type="RefSeq" id="WP_162347776.1">
    <property type="nucleotide sequence ID" value="NZ_JAAEAA010000036.1"/>
</dbReference>
<keyword evidence="13" id="KW-1185">Reference proteome</keyword>
<organism evidence="12 13">
    <name type="scientific">Pontibacter fetidus</name>
    <dbReference type="NCBI Taxonomy" id="2700082"/>
    <lineage>
        <taxon>Bacteria</taxon>
        <taxon>Pseudomonadati</taxon>
        <taxon>Bacteroidota</taxon>
        <taxon>Cytophagia</taxon>
        <taxon>Cytophagales</taxon>
        <taxon>Hymenobacteraceae</taxon>
        <taxon>Pontibacter</taxon>
    </lineage>
</organism>
<dbReference type="AlphaFoldDB" id="A0A6B2HA56"/>
<dbReference type="InterPro" id="IPR054319">
    <property type="entry name" value="PspC-rel_ToastRack"/>
</dbReference>
<evidence type="ECO:0000259" key="10">
    <source>
        <dbReference type="Pfam" id="PF22571"/>
    </source>
</evidence>
<keyword evidence="2" id="KW-1003">Cell membrane</keyword>
<reference evidence="12 13" key="1">
    <citation type="submission" date="2020-01" db="EMBL/GenBank/DDBJ databases">
        <authorList>
            <person name="Kim M.K."/>
        </authorList>
    </citation>
    <scope>NUCLEOTIDE SEQUENCE [LARGE SCALE GENOMIC DNA]</scope>
    <source>
        <strain evidence="12 13">BT213</strain>
    </source>
</reference>
<keyword evidence="5 7" id="KW-0472">Membrane</keyword>
<feature type="domain" description="PspC-related transmembrane region" evidence="10">
    <location>
        <begin position="301"/>
        <end position="436"/>
    </location>
</feature>
<feature type="domain" description="Phage shock protein PspC N-terminal" evidence="8">
    <location>
        <begin position="194"/>
        <end position="251"/>
    </location>
</feature>
<protein>
    <submittedName>
        <fullName evidence="12">PspC domain-containing protein</fullName>
    </submittedName>
</protein>
<gene>
    <name evidence="12" type="ORF">GWO68_17460</name>
</gene>
<evidence type="ECO:0000259" key="9">
    <source>
        <dbReference type="Pfam" id="PF10988"/>
    </source>
</evidence>
<name>A0A6B2HA56_9BACT</name>
<evidence type="ECO:0000259" key="8">
    <source>
        <dbReference type="Pfam" id="PF04024"/>
    </source>
</evidence>
<dbReference type="Proteomes" id="UP000478546">
    <property type="component" value="Unassembled WGS sequence"/>
</dbReference>
<dbReference type="PANTHER" id="PTHR33885:SF3">
    <property type="entry name" value="PHAGE SHOCK PROTEIN C"/>
    <property type="match status" value="1"/>
</dbReference>
<feature type="transmembrane region" description="Helical" evidence="7">
    <location>
        <begin position="376"/>
        <end position="400"/>
    </location>
</feature>
<evidence type="ECO:0000313" key="12">
    <source>
        <dbReference type="EMBL" id="NDK57717.1"/>
    </source>
</evidence>
<feature type="transmembrane region" description="Helical" evidence="7">
    <location>
        <begin position="412"/>
        <end position="432"/>
    </location>
</feature>
<comment type="subcellular location">
    <subcellularLocation>
        <location evidence="1">Cell membrane</location>
        <topology evidence="1">Single-pass membrane protein</topology>
    </subcellularLocation>
</comment>
<proteinExistence type="predicted"/>
<evidence type="ECO:0000256" key="5">
    <source>
        <dbReference type="ARBA" id="ARBA00023136"/>
    </source>
</evidence>
<feature type="domain" description="Phage shock protein PspC N-terminal" evidence="8">
    <location>
        <begin position="120"/>
        <end position="184"/>
    </location>
</feature>
<feature type="transmembrane region" description="Helical" evidence="7">
    <location>
        <begin position="225"/>
        <end position="248"/>
    </location>
</feature>
<dbReference type="InterPro" id="IPR054321">
    <property type="entry name" value="PspC-rel_TM"/>
</dbReference>
<dbReference type="Gene3D" id="2.160.20.120">
    <property type="match status" value="1"/>
</dbReference>
<feature type="transmembrane region" description="Helical" evidence="7">
    <location>
        <begin position="151"/>
        <end position="181"/>
    </location>
</feature>
<feature type="compositionally biased region" description="Polar residues" evidence="6">
    <location>
        <begin position="816"/>
        <end position="832"/>
    </location>
</feature>
<dbReference type="Pfam" id="PF10988">
    <property type="entry name" value="DUF2807"/>
    <property type="match status" value="1"/>
</dbReference>